<keyword evidence="3" id="KW-1185">Reference proteome</keyword>
<gene>
    <name evidence="2" type="ORF">E2562_019648</name>
</gene>
<feature type="compositionally biased region" description="Polar residues" evidence="1">
    <location>
        <begin position="1"/>
        <end position="12"/>
    </location>
</feature>
<evidence type="ECO:0000256" key="1">
    <source>
        <dbReference type="SAM" id="MobiDB-lite"/>
    </source>
</evidence>
<dbReference type="EMBL" id="SPHZ02000010">
    <property type="protein sequence ID" value="KAF0896155.1"/>
    <property type="molecule type" value="Genomic_DNA"/>
</dbReference>
<organism evidence="2 3">
    <name type="scientific">Oryza meyeriana var. granulata</name>
    <dbReference type="NCBI Taxonomy" id="110450"/>
    <lineage>
        <taxon>Eukaryota</taxon>
        <taxon>Viridiplantae</taxon>
        <taxon>Streptophyta</taxon>
        <taxon>Embryophyta</taxon>
        <taxon>Tracheophyta</taxon>
        <taxon>Spermatophyta</taxon>
        <taxon>Magnoliopsida</taxon>
        <taxon>Liliopsida</taxon>
        <taxon>Poales</taxon>
        <taxon>Poaceae</taxon>
        <taxon>BOP clade</taxon>
        <taxon>Oryzoideae</taxon>
        <taxon>Oryzeae</taxon>
        <taxon>Oryzinae</taxon>
        <taxon>Oryza</taxon>
        <taxon>Oryza meyeriana</taxon>
    </lineage>
</organism>
<dbReference type="Proteomes" id="UP000479710">
    <property type="component" value="Unassembled WGS sequence"/>
</dbReference>
<sequence>MKNKSELSTTVLQYRKGEQDKSAKKRIACKPACKGEGTRRAPTAAEAREQDARRRRWSRGSRTNQAVGNLTGACEQVRRLARLAKVDCRNQTGPQIGDGSGDRCSGRQDRRRRSKRQRRTIAVVVVEGGGRRMRMPRGRHE</sequence>
<evidence type="ECO:0000313" key="2">
    <source>
        <dbReference type="EMBL" id="KAF0896155.1"/>
    </source>
</evidence>
<name>A0A6G1C689_9ORYZ</name>
<comment type="caution">
    <text evidence="2">The sequence shown here is derived from an EMBL/GenBank/DDBJ whole genome shotgun (WGS) entry which is preliminary data.</text>
</comment>
<protein>
    <submittedName>
        <fullName evidence="2">Uncharacterized protein</fullName>
    </submittedName>
</protein>
<dbReference type="AlphaFoldDB" id="A0A6G1C689"/>
<proteinExistence type="predicted"/>
<evidence type="ECO:0000313" key="3">
    <source>
        <dbReference type="Proteomes" id="UP000479710"/>
    </source>
</evidence>
<feature type="region of interest" description="Disordered" evidence="1">
    <location>
        <begin position="1"/>
        <end position="69"/>
    </location>
</feature>
<reference evidence="2 3" key="1">
    <citation type="submission" date="2019-11" db="EMBL/GenBank/DDBJ databases">
        <title>Whole genome sequence of Oryza granulata.</title>
        <authorList>
            <person name="Li W."/>
        </authorList>
    </citation>
    <scope>NUCLEOTIDE SEQUENCE [LARGE SCALE GENOMIC DNA]</scope>
    <source>
        <strain evidence="3">cv. Menghai</strain>
        <tissue evidence="2">Leaf</tissue>
    </source>
</reference>
<feature type="compositionally biased region" description="Basic residues" evidence="1">
    <location>
        <begin position="109"/>
        <end position="119"/>
    </location>
</feature>
<accession>A0A6G1C689</accession>
<feature type="region of interest" description="Disordered" evidence="1">
    <location>
        <begin position="87"/>
        <end position="120"/>
    </location>
</feature>